<organism evidence="2 3">
    <name type="scientific">Paenalkalicoccus suaedae</name>
    <dbReference type="NCBI Taxonomy" id="2592382"/>
    <lineage>
        <taxon>Bacteria</taxon>
        <taxon>Bacillati</taxon>
        <taxon>Bacillota</taxon>
        <taxon>Bacilli</taxon>
        <taxon>Bacillales</taxon>
        <taxon>Bacillaceae</taxon>
        <taxon>Paenalkalicoccus</taxon>
    </lineage>
</organism>
<keyword evidence="1" id="KW-0472">Membrane</keyword>
<proteinExistence type="predicted"/>
<name>A0A859FCC5_9BACI</name>
<accession>A0A859FCC5</accession>
<sequence length="54" mass="5975">MTLFYIIILSIPGLIFLGPVGVILGIVGGIFWGSMEAQRKEIKELREKVEAAEK</sequence>
<keyword evidence="3" id="KW-1185">Reference proteome</keyword>
<keyword evidence="1" id="KW-1133">Transmembrane helix</keyword>
<protein>
    <submittedName>
        <fullName evidence="2">Uncharacterized protein</fullName>
    </submittedName>
</protein>
<dbReference type="AlphaFoldDB" id="A0A859FCC5"/>
<keyword evidence="1" id="KW-0812">Transmembrane</keyword>
<gene>
    <name evidence="2" type="ORF">FLK61_24120</name>
</gene>
<dbReference type="RefSeq" id="WP_176007920.1">
    <property type="nucleotide sequence ID" value="NZ_CP041372.2"/>
</dbReference>
<dbReference type="KEGG" id="psua:FLK61_24120"/>
<dbReference type="Proteomes" id="UP000318138">
    <property type="component" value="Chromosome"/>
</dbReference>
<evidence type="ECO:0000313" key="2">
    <source>
        <dbReference type="EMBL" id="QKS69876.1"/>
    </source>
</evidence>
<feature type="transmembrane region" description="Helical" evidence="1">
    <location>
        <begin position="6"/>
        <end position="33"/>
    </location>
</feature>
<reference evidence="3" key="1">
    <citation type="submission" date="2019-07" db="EMBL/GenBank/DDBJ databases">
        <title>Bacillus alkalisoli sp. nov. isolated from saline soil.</title>
        <authorList>
            <person name="Sun J.-Q."/>
            <person name="Xu L."/>
        </authorList>
    </citation>
    <scope>NUCLEOTIDE SEQUENCE [LARGE SCALE GENOMIC DNA]</scope>
    <source>
        <strain evidence="3">M4U3P1</strain>
    </source>
</reference>
<dbReference type="EMBL" id="CP041372">
    <property type="protein sequence ID" value="QKS69876.1"/>
    <property type="molecule type" value="Genomic_DNA"/>
</dbReference>
<evidence type="ECO:0000256" key="1">
    <source>
        <dbReference type="SAM" id="Phobius"/>
    </source>
</evidence>
<evidence type="ECO:0000313" key="3">
    <source>
        <dbReference type="Proteomes" id="UP000318138"/>
    </source>
</evidence>